<evidence type="ECO:0000313" key="13">
    <source>
        <dbReference type="Proteomes" id="UP001168821"/>
    </source>
</evidence>
<dbReference type="FunFam" id="3.20.20.80:FF:000063">
    <property type="entry name" value="Beta-hexosaminidase"/>
    <property type="match status" value="1"/>
</dbReference>
<evidence type="ECO:0000256" key="8">
    <source>
        <dbReference type="PIRSR" id="PIRSR001093-1"/>
    </source>
</evidence>
<evidence type="ECO:0000256" key="5">
    <source>
        <dbReference type="ARBA" id="ARBA00023180"/>
    </source>
</evidence>
<dbReference type="GO" id="GO:0016231">
    <property type="term" value="F:beta-N-acetylglucosaminidase activity"/>
    <property type="evidence" value="ECO:0007669"/>
    <property type="project" value="TreeGrafter"/>
</dbReference>
<dbReference type="InterPro" id="IPR029018">
    <property type="entry name" value="Hex-like_dom2"/>
</dbReference>
<dbReference type="Pfam" id="PF14845">
    <property type="entry name" value="Glycohydro_20b2"/>
    <property type="match status" value="1"/>
</dbReference>
<dbReference type="PIRSF" id="PIRSF001093">
    <property type="entry name" value="B-hxosamndse_ab_euk"/>
    <property type="match status" value="1"/>
</dbReference>
<evidence type="ECO:0000256" key="7">
    <source>
        <dbReference type="PIRNR" id="PIRNR001093"/>
    </source>
</evidence>
<feature type="active site" description="Proton donor" evidence="8">
    <location>
        <position position="412"/>
    </location>
</feature>
<evidence type="ECO:0000256" key="9">
    <source>
        <dbReference type="SAM" id="Phobius"/>
    </source>
</evidence>
<sequence>MLLTKRHERMKPGEFKRVLFLFSLCCVLFFVYLYWQQSTSIDTSRIIYSYRHTLSKQKKTHPPQWTWQCINQRCERRHIKGAIPVVSLSTCSMLCGSTQLWPQPTGPVTLGSRAVTFNHQQLELETAASEPARSLLQQSFMAFNSNVISLVQSKDYLERSTDIKRLVVRVNIAQHNVVKLKLDTSESYTLVVKPKDDEVIANITAKTFFGARHGLETLSQLIWWDDYDKTGMLKILKSASVKDNPIFPYRGLMIDTARNYMSVESIRRVLDGMAASKLNVFHWHITDSQSFPLVSYRVPQLAKTGAYGPDMIYTPEDVRALVEFARIRGIRVILEVDTPAHAGNGWTWGPQEGLGELAVCVNERPWSLYCGEPPCGQLNPENVNVYDILEKIYRDLLELTEERELFHIGGDEVNLECWAQHLQKSTTIMNYTDLHDLWGDFTLKALKRLEAANNGNKVPLVIMWSSNLSKRPYVNKYLDKNNIVVQSWGASQWPDTPDLIADGYRVILSHVDAWYLDCGFGRWRETGEAACDPYRPWQTVYNHRPWQQLHLNKRQILGGEACLWSEQFDESSLDARLWPRAAAFAERVWSDPQLDTTTFTIQEDVYTRLNTHRDRMISRGLGAEALWPTWCVQNPGMCL</sequence>
<dbReference type="PANTHER" id="PTHR22600">
    <property type="entry name" value="BETA-HEXOSAMINIDASE"/>
    <property type="match status" value="1"/>
</dbReference>
<organism evidence="12 13">
    <name type="scientific">Zophobas morio</name>
    <dbReference type="NCBI Taxonomy" id="2755281"/>
    <lineage>
        <taxon>Eukaryota</taxon>
        <taxon>Metazoa</taxon>
        <taxon>Ecdysozoa</taxon>
        <taxon>Arthropoda</taxon>
        <taxon>Hexapoda</taxon>
        <taxon>Insecta</taxon>
        <taxon>Pterygota</taxon>
        <taxon>Neoptera</taxon>
        <taxon>Endopterygota</taxon>
        <taxon>Coleoptera</taxon>
        <taxon>Polyphaga</taxon>
        <taxon>Cucujiformia</taxon>
        <taxon>Tenebrionidae</taxon>
        <taxon>Zophobas</taxon>
    </lineage>
</organism>
<feature type="transmembrane region" description="Helical" evidence="9">
    <location>
        <begin position="18"/>
        <end position="35"/>
    </location>
</feature>
<dbReference type="AlphaFoldDB" id="A0AA38MBD3"/>
<keyword evidence="9" id="KW-0812">Transmembrane</keyword>
<evidence type="ECO:0000256" key="2">
    <source>
        <dbReference type="ARBA" id="ARBA00006285"/>
    </source>
</evidence>
<reference evidence="12" key="1">
    <citation type="journal article" date="2023" name="G3 (Bethesda)">
        <title>Whole genome assemblies of Zophobas morio and Tenebrio molitor.</title>
        <authorList>
            <person name="Kaur S."/>
            <person name="Stinson S.A."/>
            <person name="diCenzo G.C."/>
        </authorList>
    </citation>
    <scope>NUCLEOTIDE SEQUENCE</scope>
    <source>
        <strain evidence="12">QUZm001</strain>
    </source>
</reference>
<evidence type="ECO:0000313" key="12">
    <source>
        <dbReference type="EMBL" id="KAJ3649956.1"/>
    </source>
</evidence>
<gene>
    <name evidence="12" type="ORF">Zmor_021669</name>
</gene>
<dbReference type="CDD" id="cd06562">
    <property type="entry name" value="GH20_HexA_HexB-like"/>
    <property type="match status" value="1"/>
</dbReference>
<dbReference type="EMBL" id="JALNTZ010000006">
    <property type="protein sequence ID" value="KAJ3649956.1"/>
    <property type="molecule type" value="Genomic_DNA"/>
</dbReference>
<feature type="domain" description="Beta-hexosaminidase eukaryotic type N-terminal" evidence="11">
    <location>
        <begin position="100"/>
        <end position="221"/>
    </location>
</feature>
<dbReference type="SUPFAM" id="SSF51445">
    <property type="entry name" value="(Trans)glycosidases"/>
    <property type="match status" value="1"/>
</dbReference>
<protein>
    <recommendedName>
        <fullName evidence="7">Beta-hexosaminidase</fullName>
        <ecNumber evidence="7">3.2.1.52</ecNumber>
    </recommendedName>
</protein>
<keyword evidence="6 7" id="KW-0326">Glycosidase</keyword>
<evidence type="ECO:0000259" key="10">
    <source>
        <dbReference type="Pfam" id="PF00728"/>
    </source>
</evidence>
<keyword evidence="4 7" id="KW-0378">Hydrolase</keyword>
<keyword evidence="13" id="KW-1185">Reference proteome</keyword>
<comment type="similarity">
    <text evidence="2 7">Belongs to the glycosyl hydrolase 20 family.</text>
</comment>
<dbReference type="Proteomes" id="UP001168821">
    <property type="component" value="Unassembled WGS sequence"/>
</dbReference>
<dbReference type="Gene3D" id="3.20.20.80">
    <property type="entry name" value="Glycosidases"/>
    <property type="match status" value="1"/>
</dbReference>
<dbReference type="Gene3D" id="3.30.379.10">
    <property type="entry name" value="Chitobiase/beta-hexosaminidase domain 2-like"/>
    <property type="match status" value="1"/>
</dbReference>
<evidence type="ECO:0000256" key="1">
    <source>
        <dbReference type="ARBA" id="ARBA00001231"/>
    </source>
</evidence>
<dbReference type="GO" id="GO:0005886">
    <property type="term" value="C:plasma membrane"/>
    <property type="evidence" value="ECO:0007669"/>
    <property type="project" value="TreeGrafter"/>
</dbReference>
<evidence type="ECO:0000256" key="3">
    <source>
        <dbReference type="ARBA" id="ARBA00022729"/>
    </source>
</evidence>
<comment type="catalytic activity">
    <reaction evidence="1 7">
        <text>Hydrolysis of terminal non-reducing N-acetyl-D-hexosamine residues in N-acetyl-beta-D-hexosaminides.</text>
        <dbReference type="EC" id="3.2.1.52"/>
    </reaction>
</comment>
<dbReference type="Pfam" id="PF00728">
    <property type="entry name" value="Glyco_hydro_20"/>
    <property type="match status" value="1"/>
</dbReference>
<dbReference type="InterPro" id="IPR017853">
    <property type="entry name" value="GH"/>
</dbReference>
<accession>A0AA38MBD3</accession>
<dbReference type="SUPFAM" id="SSF55545">
    <property type="entry name" value="beta-N-acetylhexosaminidase-like domain"/>
    <property type="match status" value="1"/>
</dbReference>
<name>A0AA38MBD3_9CUCU</name>
<keyword evidence="3" id="KW-0732">Signal</keyword>
<dbReference type="InterPro" id="IPR025705">
    <property type="entry name" value="Beta_hexosaminidase_sua/sub"/>
</dbReference>
<comment type="caution">
    <text evidence="12">The sequence shown here is derived from an EMBL/GenBank/DDBJ whole genome shotgun (WGS) entry which is preliminary data.</text>
</comment>
<dbReference type="GO" id="GO:0030203">
    <property type="term" value="P:glycosaminoglycan metabolic process"/>
    <property type="evidence" value="ECO:0007669"/>
    <property type="project" value="TreeGrafter"/>
</dbReference>
<proteinExistence type="inferred from homology"/>
<evidence type="ECO:0000256" key="6">
    <source>
        <dbReference type="ARBA" id="ARBA00023295"/>
    </source>
</evidence>
<evidence type="ECO:0000259" key="11">
    <source>
        <dbReference type="Pfam" id="PF14845"/>
    </source>
</evidence>
<dbReference type="GO" id="GO:0005975">
    <property type="term" value="P:carbohydrate metabolic process"/>
    <property type="evidence" value="ECO:0007669"/>
    <property type="project" value="InterPro"/>
</dbReference>
<feature type="domain" description="Glycoside hydrolase family 20 catalytic" evidence="10">
    <location>
        <begin position="247"/>
        <end position="591"/>
    </location>
</feature>
<dbReference type="InterPro" id="IPR029019">
    <property type="entry name" value="HEX_eukaryotic_N"/>
</dbReference>
<keyword evidence="9" id="KW-0472">Membrane</keyword>
<dbReference type="InterPro" id="IPR015883">
    <property type="entry name" value="Glyco_hydro_20_cat"/>
</dbReference>
<keyword evidence="5" id="KW-0325">Glycoprotein</keyword>
<keyword evidence="9" id="KW-1133">Transmembrane helix</keyword>
<evidence type="ECO:0000256" key="4">
    <source>
        <dbReference type="ARBA" id="ARBA00022801"/>
    </source>
</evidence>
<dbReference type="PANTHER" id="PTHR22600:SF3">
    <property type="entry name" value="BETA-HEXOSAMINIDASE FDL-RELATED"/>
    <property type="match status" value="1"/>
</dbReference>
<dbReference type="EC" id="3.2.1.52" evidence="7"/>
<dbReference type="PRINTS" id="PR00738">
    <property type="entry name" value="GLHYDRLASE20"/>
</dbReference>